<name>A6J3S1_RAT</name>
<organism evidence="2 3">
    <name type="scientific">Rattus norvegicus</name>
    <name type="common">Rat</name>
    <dbReference type="NCBI Taxonomy" id="10116"/>
    <lineage>
        <taxon>Eukaryota</taxon>
        <taxon>Metazoa</taxon>
        <taxon>Chordata</taxon>
        <taxon>Craniata</taxon>
        <taxon>Vertebrata</taxon>
        <taxon>Euteleostomi</taxon>
        <taxon>Mammalia</taxon>
        <taxon>Eutheria</taxon>
        <taxon>Euarchontoglires</taxon>
        <taxon>Glires</taxon>
        <taxon>Rodentia</taxon>
        <taxon>Myomorpha</taxon>
        <taxon>Muroidea</taxon>
        <taxon>Muridae</taxon>
        <taxon>Murinae</taxon>
        <taxon>Rattus</taxon>
    </lineage>
</organism>
<gene>
    <name evidence="2" type="ORF">rCG_58336</name>
</gene>
<reference evidence="3" key="1">
    <citation type="submission" date="2005-09" db="EMBL/GenBank/DDBJ databases">
        <authorList>
            <person name="Mural R.J."/>
            <person name="Li P.W."/>
            <person name="Adams M.D."/>
            <person name="Amanatides P.G."/>
            <person name="Baden-Tillson H."/>
            <person name="Barnstead M."/>
            <person name="Chin S.H."/>
            <person name="Dew I."/>
            <person name="Evans C.A."/>
            <person name="Ferriera S."/>
            <person name="Flanigan M."/>
            <person name="Fosler C."/>
            <person name="Glodek A."/>
            <person name="Gu Z."/>
            <person name="Holt R.A."/>
            <person name="Jennings D."/>
            <person name="Kraft C.L."/>
            <person name="Lu F."/>
            <person name="Nguyen T."/>
            <person name="Nusskern D.R."/>
            <person name="Pfannkoch C.M."/>
            <person name="Sitter C."/>
            <person name="Sutton G.G."/>
            <person name="Venter J.C."/>
            <person name="Wang Z."/>
            <person name="Woodage T."/>
            <person name="Zheng X.H."/>
            <person name="Zhong F."/>
        </authorList>
    </citation>
    <scope>NUCLEOTIDE SEQUENCE [LARGE SCALE GENOMIC DNA]</scope>
    <source>
        <strain>BN</strain>
        <strain evidence="3">Sprague-Dawley</strain>
    </source>
</reference>
<dbReference type="EMBL" id="CH473975">
    <property type="protein sequence ID" value="EDL95244.1"/>
    <property type="molecule type" value="Genomic_DNA"/>
</dbReference>
<evidence type="ECO:0000256" key="1">
    <source>
        <dbReference type="SAM" id="MobiDB-lite"/>
    </source>
</evidence>
<accession>A6J3S1</accession>
<evidence type="ECO:0000313" key="3">
    <source>
        <dbReference type="Proteomes" id="UP000234681"/>
    </source>
</evidence>
<feature type="region of interest" description="Disordered" evidence="1">
    <location>
        <begin position="1"/>
        <end position="28"/>
    </location>
</feature>
<feature type="compositionally biased region" description="Polar residues" evidence="1">
    <location>
        <begin position="1"/>
        <end position="13"/>
    </location>
</feature>
<proteinExistence type="predicted"/>
<protein>
    <submittedName>
        <fullName evidence="2">RCG58336</fullName>
    </submittedName>
</protein>
<sequence>MASMLSSLFAQRQAQRHRYHATESNRCG</sequence>
<dbReference type="AlphaFoldDB" id="A6J3S1"/>
<evidence type="ECO:0000313" key="2">
    <source>
        <dbReference type="EMBL" id="EDL95244.1"/>
    </source>
</evidence>
<dbReference type="Proteomes" id="UP000234681">
    <property type="component" value="Chromosome 8"/>
</dbReference>